<proteinExistence type="predicted"/>
<name>A0A7Z0TS05_9BRAD</name>
<dbReference type="EMBL" id="JACBFH010000001">
    <property type="protein sequence ID" value="NYY91952.1"/>
    <property type="molecule type" value="Genomic_DNA"/>
</dbReference>
<organism evidence="2">
    <name type="scientific">Bradyrhizobium barranii subsp. barranii</name>
    <dbReference type="NCBI Taxonomy" id="2823807"/>
    <lineage>
        <taxon>Bacteria</taxon>
        <taxon>Pseudomonadati</taxon>
        <taxon>Pseudomonadota</taxon>
        <taxon>Alphaproteobacteria</taxon>
        <taxon>Hyphomicrobiales</taxon>
        <taxon>Nitrobacteraceae</taxon>
        <taxon>Bradyrhizobium</taxon>
        <taxon>Bradyrhizobium barranii</taxon>
    </lineage>
</organism>
<dbReference type="AlphaFoldDB" id="A0A7Z0TS05"/>
<dbReference type="RefSeq" id="WP_180672126.1">
    <property type="nucleotide sequence ID" value="NZ_CP088280.1"/>
</dbReference>
<dbReference type="EMBL" id="CP088280">
    <property type="protein sequence ID" value="UGX92062.1"/>
    <property type="molecule type" value="Genomic_DNA"/>
</dbReference>
<protein>
    <submittedName>
        <fullName evidence="2">Uncharacterized protein</fullName>
    </submittedName>
</protein>
<dbReference type="Proteomes" id="UP000564836">
    <property type="component" value="Chromosome"/>
</dbReference>
<sequence>MIGFHWLRRDHDDDRLRHTRDAFARCAPHSGHFGNAARAVRPLQLRARWPQGPRHAGASGWFTKAEIAREDVLQSSEMIGHGPAGRKLKCRIPPASNAKKKQEFA</sequence>
<evidence type="ECO:0000313" key="3">
    <source>
        <dbReference type="EMBL" id="UGX92062.1"/>
    </source>
</evidence>
<evidence type="ECO:0000256" key="1">
    <source>
        <dbReference type="SAM" id="MobiDB-lite"/>
    </source>
</evidence>
<reference evidence="3 4" key="1">
    <citation type="journal article" date="2017" name="Syst. Appl. Microbiol.">
        <title>Soybeans inoculated with root zone soils of Canadian native legumes harbour diverse and novel Bradyrhizobium spp. that possess agricultural potential.</title>
        <authorList>
            <person name="Bromfield E.S.P."/>
            <person name="Cloutier S."/>
            <person name="Tambong J.T."/>
            <person name="Tran Thi T.V."/>
        </authorList>
    </citation>
    <scope>NUCLEOTIDE SEQUENCE [LARGE SCALE GENOMIC DNA]</scope>
    <source>
        <strain evidence="3 4">323S2</strain>
    </source>
</reference>
<evidence type="ECO:0000313" key="2">
    <source>
        <dbReference type="EMBL" id="NYY91952.1"/>
    </source>
</evidence>
<gene>
    <name evidence="3" type="ORF">G6321_00041045</name>
    <name evidence="2" type="ORF">G6321_27305</name>
</gene>
<accession>A0A7Z0TS05</accession>
<evidence type="ECO:0000313" key="4">
    <source>
        <dbReference type="Proteomes" id="UP000564836"/>
    </source>
</evidence>
<feature type="region of interest" description="Disordered" evidence="1">
    <location>
        <begin position="76"/>
        <end position="105"/>
    </location>
</feature>
<reference evidence="2" key="2">
    <citation type="submission" date="2020-06" db="EMBL/GenBank/DDBJ databases">
        <title>Whole Genome Sequence of Bradyrhizobium sp. Strain 323S2.</title>
        <authorList>
            <person name="Bromfield E.S.P."/>
        </authorList>
    </citation>
    <scope>NUCLEOTIDE SEQUENCE [LARGE SCALE GENOMIC DNA]</scope>
    <source>
        <strain evidence="2">323S2</strain>
    </source>
</reference>
<reference evidence="3 4" key="3">
    <citation type="journal article" date="2022" name="Int. J. Syst. Evol. Microbiol.">
        <title>Strains of Bradyrhizobium barranii sp. nov. associated with legumes native to Canada are symbionts of soybeans and belong to different subspecies (subsp. barranii subsp. nov. and subsp. apii subsp. nov.) and symbiovars (sv. glycinearum and sv. septentrionale).</title>
        <authorList>
            <person name="Bromfield E.S.P."/>
            <person name="Cloutier S."/>
            <person name="Wasai-Hara S."/>
            <person name="Minamisawa K."/>
        </authorList>
    </citation>
    <scope>NUCLEOTIDE SEQUENCE [LARGE SCALE GENOMIC DNA]</scope>
    <source>
        <strain evidence="3 4">323S2</strain>
    </source>
</reference>